<reference evidence="8" key="1">
    <citation type="journal article" date="2019" name="Gigascience">
        <title>De novo genome assembly of the endangered Acer yangbiense, a plant species with extremely small populations endemic to Yunnan Province, China.</title>
        <authorList>
            <person name="Yang J."/>
            <person name="Wariss H.M."/>
            <person name="Tao L."/>
            <person name="Zhang R."/>
            <person name="Yun Q."/>
            <person name="Hollingsworth P."/>
            <person name="Dao Z."/>
            <person name="Luo G."/>
            <person name="Guo H."/>
            <person name="Ma Y."/>
            <person name="Sun W."/>
        </authorList>
    </citation>
    <scope>NUCLEOTIDE SEQUENCE [LARGE SCALE GENOMIC DNA]</scope>
    <source>
        <strain evidence="8">cv. br00</strain>
    </source>
</reference>
<dbReference type="PANTHER" id="PTHR31791">
    <property type="entry name" value="FRIGIDA-LIKE PROTEIN 3-RELATED"/>
    <property type="match status" value="1"/>
</dbReference>
<evidence type="ECO:0000313" key="7">
    <source>
        <dbReference type="EMBL" id="KAB5569441.1"/>
    </source>
</evidence>
<dbReference type="InterPro" id="IPR012474">
    <property type="entry name" value="Frigida"/>
</dbReference>
<evidence type="ECO:0000256" key="1">
    <source>
        <dbReference type="ARBA" id="ARBA00008956"/>
    </source>
</evidence>
<dbReference type="Pfam" id="PF07899">
    <property type="entry name" value="Frigida"/>
    <property type="match status" value="2"/>
</dbReference>
<gene>
    <name evidence="7" type="ORF">DKX38_003234</name>
</gene>
<dbReference type="EMBL" id="VDCV01000002">
    <property type="protein sequence ID" value="KAB5569441.1"/>
    <property type="molecule type" value="Genomic_DNA"/>
</dbReference>
<evidence type="ECO:0000256" key="5">
    <source>
        <dbReference type="RuleBase" id="RU364012"/>
    </source>
</evidence>
<keyword evidence="4 5" id="KW-0287">Flowering</keyword>
<dbReference type="PANTHER" id="PTHR31791:SF47">
    <property type="entry name" value="INACTIVE FRIGIDA-LIKE PROTEIN 2"/>
    <property type="match status" value="1"/>
</dbReference>
<comment type="similarity">
    <text evidence="1 5">Belongs to the Frigida family.</text>
</comment>
<name>A0A5N5NS32_9ROSI</name>
<keyword evidence="2 5" id="KW-0217">Developmental protein</keyword>
<feature type="compositionally biased region" description="Polar residues" evidence="6">
    <location>
        <begin position="465"/>
        <end position="484"/>
    </location>
</feature>
<feature type="region of interest" description="Disordered" evidence="6">
    <location>
        <begin position="428"/>
        <end position="484"/>
    </location>
</feature>
<organism evidence="7 8">
    <name type="scientific">Salix brachista</name>
    <dbReference type="NCBI Taxonomy" id="2182728"/>
    <lineage>
        <taxon>Eukaryota</taxon>
        <taxon>Viridiplantae</taxon>
        <taxon>Streptophyta</taxon>
        <taxon>Embryophyta</taxon>
        <taxon>Tracheophyta</taxon>
        <taxon>Spermatophyta</taxon>
        <taxon>Magnoliopsida</taxon>
        <taxon>eudicotyledons</taxon>
        <taxon>Gunneridae</taxon>
        <taxon>Pentapetalae</taxon>
        <taxon>rosids</taxon>
        <taxon>fabids</taxon>
        <taxon>Malpighiales</taxon>
        <taxon>Salicaceae</taxon>
        <taxon>Saliceae</taxon>
        <taxon>Salix</taxon>
    </lineage>
</organism>
<dbReference type="Proteomes" id="UP000326939">
    <property type="component" value="Chromosome 2"/>
</dbReference>
<evidence type="ECO:0000256" key="4">
    <source>
        <dbReference type="ARBA" id="ARBA00023089"/>
    </source>
</evidence>
<protein>
    <recommendedName>
        <fullName evidence="5">FRIGIDA-like protein</fullName>
    </recommendedName>
</protein>
<dbReference type="AlphaFoldDB" id="A0A5N5NS32"/>
<evidence type="ECO:0000256" key="2">
    <source>
        <dbReference type="ARBA" id="ARBA00022473"/>
    </source>
</evidence>
<dbReference type="GO" id="GO:0030154">
    <property type="term" value="P:cell differentiation"/>
    <property type="evidence" value="ECO:0007669"/>
    <property type="project" value="UniProtKB-KW"/>
</dbReference>
<keyword evidence="8" id="KW-1185">Reference proteome</keyword>
<comment type="caution">
    <text evidence="7">The sequence shown here is derived from an EMBL/GenBank/DDBJ whole genome shotgun (WGS) entry which is preliminary data.</text>
</comment>
<evidence type="ECO:0000313" key="8">
    <source>
        <dbReference type="Proteomes" id="UP000326939"/>
    </source>
</evidence>
<sequence length="575" mass="63696">MAATKDPQITTLETIDAALRLIDTKKENLKKAYDDLLSHSSRLLSSSYSLSWSDLDSHFSSVQDNLTARFHLLQSTLEPLDPGAPCHSLLGASEQESPSSSISRCLGRVDPEVSRSELKQSTTRTSNAVDPARSDLMSLCERMDVKGLRKYMKQNASKWGEIRERLSGAMSVAPDPGSFVLDAMEGFYSSKATSKGDKDPELCRLRRTCLDLLEALAKNKPTFSMEVKERAKKLALEWKRKASLNGESPLEALGFLHLLVAYNLKNEFDVGELVDYFVIVARFRQAIVLCRAIDLGEKTADLIQKLIDSGKLFLAVKFIFEFGLVDKFQPVPLLKAHLKESKKFTNKICQDGKNSINQQVVLHPFIFGLAFRARNHCFPVYNQVLMQNEARSREVNTLKAALVLVDEYKLGSEYPQMDLKKRIEMLEKQKATAKNPAASADDEHSRQQKHQPKKQQQAGSKRPRTSATAVQNSNNGSNPLISPFQQSHLQPASLLLAAGPYGSVGSISPAILYAGPLAGPYGLARAGTGFAGNPGTALAHQYFPESHVQSDHYDRAAAYGGYNFPPKYHPGYYPQ</sequence>
<dbReference type="GO" id="GO:0009908">
    <property type="term" value="P:flower development"/>
    <property type="evidence" value="ECO:0007669"/>
    <property type="project" value="UniProtKB-KW"/>
</dbReference>
<keyword evidence="3 5" id="KW-0221">Differentiation</keyword>
<evidence type="ECO:0000256" key="3">
    <source>
        <dbReference type="ARBA" id="ARBA00022782"/>
    </source>
</evidence>
<proteinExistence type="inferred from homology"/>
<accession>A0A5N5NS32</accession>
<evidence type="ECO:0000256" key="6">
    <source>
        <dbReference type="SAM" id="MobiDB-lite"/>
    </source>
</evidence>